<keyword evidence="1 3" id="KW-0732">Signal</keyword>
<evidence type="ECO:0000256" key="1">
    <source>
        <dbReference type="ARBA" id="ARBA00022729"/>
    </source>
</evidence>
<dbReference type="EnsemblMetazoa" id="XM_038217296.1">
    <property type="protein sequence ID" value="XP_038073224.1"/>
    <property type="gene ID" value="LOC119741513"/>
</dbReference>
<sequence length="803" mass="89872">MLRDCFLVALLLMAGSVLTEGTLGYYEGGTVFWEARNPDNPREITVDFELNFDARRNSGTHHQCTEESIRTHKKLRTGGQFIVGNDKMFADYYCVKLDPVKQTATGYYNLTYTLPPGESTAQISYTECCWIDGIGNNGGDIGTGKGWNLASTINIAHKDGVSINSPPQSKTFAKYAIMSGCTYSMRIANDDANNDVVKCRWASKKKNECNVNALDICGVTYFDEGRKKPVASLDKESCDLTFGEEETIPPGTYAFMVMLEDFAPNKLKKPMSKTPVHFLMDVFHYEGDCRQPQLHVPRMCFAHVLGEEFQMRIVATATAPNYRITSIDVQGYPTDAPSKVSGTDSDYDIIFTFMPRKLKTYTICVLAYEDERFISSQSCFTVNVVQTEPPALRVDQANSIPAKGDQEAEAIVPNWAIKFDRTIRKGVFSPAYVTLRDSNNDVVWRVDATGPDAEIVGETLTFPNSQDVYLEYEAEYTISLDEGVVQSNDKKCSVKSKPSEWSFVTGVPEPTFVILKPVCSVSSMTMFLPKLLLDLGDYGPEIMHLRDPQCQGVNFNDTHYYVWTSYGLCGTTFQRNGTDYMYSNTIYIPEAPYSPAGTKVTRVPHREIHFSCSIPAKTTKTLTFDPSPGTIGHEEFNGRADFLDNLADTTLKLFNANYDQAYGELSKPLKVPFDTRLYFEGEASCDNRQCDAFFQSCWATTSENPYNWPRHELIKGGCIQDNTLTVHETGVSNKVRFSVDAFAFLGWRIRDTVYVHCNVFVCSSSDNSSICKQGCLQTRAMTSDGVSRRDFMSVVSSPGLIRQ</sequence>
<dbReference type="OrthoDB" id="10063988at2759"/>
<dbReference type="InterPro" id="IPR055355">
    <property type="entry name" value="ZP-C"/>
</dbReference>
<evidence type="ECO:0000256" key="3">
    <source>
        <dbReference type="SAM" id="SignalP"/>
    </source>
</evidence>
<dbReference type="SMART" id="SM00241">
    <property type="entry name" value="ZP"/>
    <property type="match status" value="1"/>
</dbReference>
<proteinExistence type="predicted"/>
<keyword evidence="6" id="KW-1185">Reference proteome</keyword>
<dbReference type="Gene3D" id="2.60.40.3210">
    <property type="entry name" value="Zona pellucida, ZP-N domain"/>
    <property type="match status" value="1"/>
</dbReference>
<organism evidence="5 6">
    <name type="scientific">Patiria miniata</name>
    <name type="common">Bat star</name>
    <name type="synonym">Asterina miniata</name>
    <dbReference type="NCBI Taxonomy" id="46514"/>
    <lineage>
        <taxon>Eukaryota</taxon>
        <taxon>Metazoa</taxon>
        <taxon>Echinodermata</taxon>
        <taxon>Eleutherozoa</taxon>
        <taxon>Asterozoa</taxon>
        <taxon>Asteroidea</taxon>
        <taxon>Valvatacea</taxon>
        <taxon>Valvatida</taxon>
        <taxon>Asterinidae</taxon>
        <taxon>Patiria</taxon>
    </lineage>
</organism>
<evidence type="ECO:0000259" key="4">
    <source>
        <dbReference type="PROSITE" id="PS51034"/>
    </source>
</evidence>
<feature type="signal peptide" evidence="3">
    <location>
        <begin position="1"/>
        <end position="19"/>
    </location>
</feature>
<dbReference type="InterPro" id="IPR042235">
    <property type="entry name" value="ZP-C_dom"/>
</dbReference>
<name>A0A914BB25_PATMI</name>
<dbReference type="GeneID" id="119741513"/>
<keyword evidence="2" id="KW-1015">Disulfide bond</keyword>
<protein>
    <recommendedName>
        <fullName evidence="4">ZP domain-containing protein</fullName>
    </recommendedName>
</protein>
<evidence type="ECO:0000313" key="5">
    <source>
        <dbReference type="EnsemblMetazoa" id="XP_038073224.1"/>
    </source>
</evidence>
<evidence type="ECO:0000313" key="6">
    <source>
        <dbReference type="Proteomes" id="UP000887568"/>
    </source>
</evidence>
<dbReference type="AlphaFoldDB" id="A0A914BB25"/>
<dbReference type="PANTHER" id="PTHR14002">
    <property type="entry name" value="ENDOGLIN/TGF-BETA RECEPTOR TYPE III"/>
    <property type="match status" value="1"/>
</dbReference>
<dbReference type="PANTHER" id="PTHR14002:SF43">
    <property type="entry name" value="DELTA-LIKE PROTEIN"/>
    <property type="match status" value="1"/>
</dbReference>
<dbReference type="PROSITE" id="PS51034">
    <property type="entry name" value="ZP_2"/>
    <property type="match status" value="1"/>
</dbReference>
<dbReference type="RefSeq" id="XP_038073224.1">
    <property type="nucleotide sequence ID" value="XM_038217296.1"/>
</dbReference>
<dbReference type="Pfam" id="PF00100">
    <property type="entry name" value="Zona_pellucida"/>
    <property type="match status" value="1"/>
</dbReference>
<dbReference type="Proteomes" id="UP000887568">
    <property type="component" value="Unplaced"/>
</dbReference>
<reference evidence="5" key="1">
    <citation type="submission" date="2022-11" db="UniProtKB">
        <authorList>
            <consortium name="EnsemblMetazoa"/>
        </authorList>
    </citation>
    <scope>IDENTIFICATION</scope>
</reference>
<evidence type="ECO:0000256" key="2">
    <source>
        <dbReference type="ARBA" id="ARBA00023157"/>
    </source>
</evidence>
<feature type="chain" id="PRO_5037746709" description="ZP domain-containing protein" evidence="3">
    <location>
        <begin position="20"/>
        <end position="803"/>
    </location>
</feature>
<dbReference type="Gene3D" id="2.60.40.4100">
    <property type="entry name" value="Zona pellucida, ZP-C domain"/>
    <property type="match status" value="1"/>
</dbReference>
<accession>A0A914BB25</accession>
<dbReference type="InterPro" id="IPR001507">
    <property type="entry name" value="ZP_dom"/>
</dbReference>
<feature type="domain" description="ZP" evidence="4">
    <location>
        <begin position="518"/>
        <end position="778"/>
    </location>
</feature>